<proteinExistence type="inferred from homology"/>
<feature type="transmembrane region" description="Helical" evidence="8">
    <location>
        <begin position="52"/>
        <end position="72"/>
    </location>
</feature>
<dbReference type="PANTHER" id="PTHR34040">
    <property type="entry name" value="FLAGELLAR BIOSYNTHETIC PROTEIN FLIQ"/>
    <property type="match status" value="1"/>
</dbReference>
<dbReference type="PANTHER" id="PTHR34040:SF7">
    <property type="entry name" value="SURFACE PRESENTATION OF ANTIGENS PROTEIN SPAQ"/>
    <property type="match status" value="1"/>
</dbReference>
<evidence type="ECO:0000256" key="6">
    <source>
        <dbReference type="ARBA" id="ARBA00023026"/>
    </source>
</evidence>
<evidence type="ECO:0000256" key="1">
    <source>
        <dbReference type="ARBA" id="ARBA00004651"/>
    </source>
</evidence>
<organism evidence="9 10">
    <name type="scientific">Pseudogulbenkiania ferrooxidans EGD-HP2</name>
    <dbReference type="NCBI Taxonomy" id="1388764"/>
    <lineage>
        <taxon>Bacteria</taxon>
        <taxon>Pseudomonadati</taxon>
        <taxon>Pseudomonadota</taxon>
        <taxon>Betaproteobacteria</taxon>
        <taxon>Neisseriales</taxon>
        <taxon>Chromobacteriaceae</taxon>
        <taxon>Pseudogulbenkiania</taxon>
    </lineage>
</organism>
<evidence type="ECO:0000256" key="5">
    <source>
        <dbReference type="ARBA" id="ARBA00022989"/>
    </source>
</evidence>
<dbReference type="PIRSF" id="PIRSF004669">
    <property type="entry name" value="FliQ"/>
    <property type="match status" value="1"/>
</dbReference>
<dbReference type="InterPro" id="IPR002191">
    <property type="entry name" value="Bac_export_3"/>
</dbReference>
<comment type="caution">
    <text evidence="9">The sequence shown here is derived from an EMBL/GenBank/DDBJ whole genome shotgun (WGS) entry which is preliminary data.</text>
</comment>
<dbReference type="NCBIfam" id="TIGR01403">
    <property type="entry name" value="fliQ_rel_III"/>
    <property type="match status" value="1"/>
</dbReference>
<dbReference type="Proteomes" id="UP000016426">
    <property type="component" value="Unassembled WGS sequence"/>
</dbReference>
<name>A0ABN0N4B9_9NEIS</name>
<evidence type="ECO:0000256" key="7">
    <source>
        <dbReference type="ARBA" id="ARBA00023136"/>
    </source>
</evidence>
<keyword evidence="4 8" id="KW-0812">Transmembrane</keyword>
<dbReference type="NCBIfam" id="NF011861">
    <property type="entry name" value="PRK15333.1"/>
    <property type="match status" value="1"/>
</dbReference>
<comment type="subcellular location">
    <subcellularLocation>
        <location evidence="1">Cell membrane</location>
        <topology evidence="1">Multi-pass membrane protein</topology>
    </subcellularLocation>
</comment>
<keyword evidence="5 8" id="KW-1133">Transmembrane helix</keyword>
<keyword evidence="6" id="KW-0843">Virulence</keyword>
<dbReference type="EMBL" id="AVPH01000258">
    <property type="protein sequence ID" value="ERE04176.1"/>
    <property type="molecule type" value="Genomic_DNA"/>
</dbReference>
<evidence type="ECO:0000256" key="4">
    <source>
        <dbReference type="ARBA" id="ARBA00022692"/>
    </source>
</evidence>
<accession>A0ABN0N4B9</accession>
<protein>
    <submittedName>
        <fullName evidence="9">Type III secretion system protein SpaQ</fullName>
    </submittedName>
</protein>
<evidence type="ECO:0000256" key="8">
    <source>
        <dbReference type="SAM" id="Phobius"/>
    </source>
</evidence>
<sequence length="91" mass="10070">MGRIAMNEMIFASNKALYLVLMMSAWPIIVATIIGLLVGLFQTVTQLQEQTLPFGIKLFGVSLCLFMLSGWYGETLLGFGREVMRLALSHG</sequence>
<dbReference type="PRINTS" id="PR00952">
    <property type="entry name" value="TYPE3IMQPROT"/>
</dbReference>
<keyword evidence="10" id="KW-1185">Reference proteome</keyword>
<keyword evidence="7 8" id="KW-0472">Membrane</keyword>
<reference evidence="9 10" key="1">
    <citation type="journal article" date="2013" name="Genome Announc.">
        <title>Genome Sequence of the Pigment-Producing Bacterium Pseudogulbenkiania ferrooxidans, Isolated from Loktak Lake.</title>
        <authorList>
            <person name="Puranik S."/>
            <person name="Talkal R."/>
            <person name="Qureshi A."/>
            <person name="Khardenavis A."/>
            <person name="Kapley A."/>
            <person name="Purohit H.J."/>
        </authorList>
    </citation>
    <scope>NUCLEOTIDE SEQUENCE [LARGE SCALE GENOMIC DNA]</scope>
    <source>
        <strain evidence="9 10">EGD-HP2</strain>
    </source>
</reference>
<evidence type="ECO:0000256" key="2">
    <source>
        <dbReference type="ARBA" id="ARBA00006156"/>
    </source>
</evidence>
<evidence type="ECO:0000256" key="3">
    <source>
        <dbReference type="ARBA" id="ARBA00022475"/>
    </source>
</evidence>
<feature type="transmembrane region" description="Helical" evidence="8">
    <location>
        <begin position="16"/>
        <end position="40"/>
    </location>
</feature>
<comment type="similarity">
    <text evidence="2">Belongs to the FliQ/MopD/SpaQ family.</text>
</comment>
<evidence type="ECO:0000313" key="9">
    <source>
        <dbReference type="EMBL" id="ERE04176.1"/>
    </source>
</evidence>
<gene>
    <name evidence="9" type="ORF">O166_01570</name>
</gene>
<dbReference type="InterPro" id="IPR006306">
    <property type="entry name" value="T3SS_HrpO"/>
</dbReference>
<dbReference type="Pfam" id="PF01313">
    <property type="entry name" value="Bac_export_3"/>
    <property type="match status" value="1"/>
</dbReference>
<evidence type="ECO:0000313" key="10">
    <source>
        <dbReference type="Proteomes" id="UP000016426"/>
    </source>
</evidence>
<keyword evidence="3" id="KW-1003">Cell membrane</keyword>